<feature type="active site" description="Charge relay system" evidence="1">
    <location>
        <position position="395"/>
    </location>
</feature>
<feature type="domain" description="Peptidase S8/S53" evidence="3">
    <location>
        <begin position="211"/>
        <end position="433"/>
    </location>
</feature>
<evidence type="ECO:0000313" key="4">
    <source>
        <dbReference type="EMBL" id="PYY70302.1"/>
    </source>
</evidence>
<organism evidence="4 5">
    <name type="scientific">Pseudomonas jessenii</name>
    <dbReference type="NCBI Taxonomy" id="77298"/>
    <lineage>
        <taxon>Bacteria</taxon>
        <taxon>Pseudomonadati</taxon>
        <taxon>Pseudomonadota</taxon>
        <taxon>Gammaproteobacteria</taxon>
        <taxon>Pseudomonadales</taxon>
        <taxon>Pseudomonadaceae</taxon>
        <taxon>Pseudomonas</taxon>
    </lineage>
</organism>
<comment type="caution">
    <text evidence="4">The sequence shown here is derived from an EMBL/GenBank/DDBJ whole genome shotgun (WGS) entry which is preliminary data.</text>
</comment>
<comment type="similarity">
    <text evidence="1">Belongs to the peptidase S8 family.</text>
</comment>
<dbReference type="RefSeq" id="WP_110659609.1">
    <property type="nucleotide sequence ID" value="NZ_PDLL01000116.1"/>
</dbReference>
<dbReference type="GO" id="GO:0004252">
    <property type="term" value="F:serine-type endopeptidase activity"/>
    <property type="evidence" value="ECO:0007669"/>
    <property type="project" value="UniProtKB-UniRule"/>
</dbReference>
<dbReference type="AlphaFoldDB" id="A0A2W0ERM9"/>
<dbReference type="InterPro" id="IPR036852">
    <property type="entry name" value="Peptidase_S8/S53_dom_sf"/>
</dbReference>
<keyword evidence="1" id="KW-0378">Hydrolase</keyword>
<protein>
    <recommendedName>
        <fullName evidence="3">Peptidase S8/S53 domain-containing protein</fullName>
    </recommendedName>
</protein>
<dbReference type="SUPFAM" id="SSF52743">
    <property type="entry name" value="Subtilisin-like"/>
    <property type="match status" value="1"/>
</dbReference>
<evidence type="ECO:0000256" key="2">
    <source>
        <dbReference type="SAM" id="SignalP"/>
    </source>
</evidence>
<dbReference type="GO" id="GO:0006508">
    <property type="term" value="P:proteolysis"/>
    <property type="evidence" value="ECO:0007669"/>
    <property type="project" value="UniProtKB-KW"/>
</dbReference>
<dbReference type="Proteomes" id="UP000247437">
    <property type="component" value="Unassembled WGS sequence"/>
</dbReference>
<feature type="active site" description="Charge relay system" evidence="1">
    <location>
        <position position="218"/>
    </location>
</feature>
<sequence length="613" mass="66853">MKSMSKWQGAMVFCVASLPLLVSAATPDYSHVMILVKRDVSFSESQGRAGVSNDSLKALKLLAPHMRPMVPVSGKRSSAQLQALQRHRLDRYFIVDTRTLTKKQAEALLLKIKQNPVVEEADFEPRVNGMHNDNGSSIEVAREDIPDHTGRQNYLQGRAAVSPYKIGGVNAVEAWKVSGGKGEEMQVVSAEIDHWAYDHVDLPKPYLEINVDAVTGSHDTSSAGTIVSQENGFGTTGIVPYAKLGYLQWGSERLVQLAEQLGEGDVVQLGVQYDYTPFKQIDCTENCMMPLEYNKVVRDTVAYITEEKGAHVVLAAANGDINLDHEYFQGYFDRSIFDSGAIYAGAVEPKTGLRAWYSEYGSRVDMFSWGENVTTTSWRRSNPTTAYTHTYAGTSSANPILAGVIASLQGVARANGLGNIPPKVLRELLVETGYPQINGNRTEIGVQPDLDAAIKKMLADGADKPPTGRLALPEEVASGETFSAHVYAESPSNKPLTYRWTATRFLPPIGNGESMSFTAPTVTADTTGTLSVDVSDGTHTLNLAEHVTIKAPVGAGECGDIPVWDAGKVYAVYAEEVAYKEKKYKQNFHNLNKQPDLHSAAFGKEWQLGVDCP</sequence>
<reference evidence="4 5" key="1">
    <citation type="journal article" date="2018" name="Appl. Microbiol. Biotechnol.">
        <title>Characterization of the caprolactam degradation pathway in Pseudomonas jessenii using mass spectrometry-based proteomics.</title>
        <authorList>
            <person name="Otzen M."/>
            <person name="Palacio C."/>
            <person name="Janssen D.B."/>
        </authorList>
    </citation>
    <scope>NUCLEOTIDE SEQUENCE [LARGE SCALE GENOMIC DNA]</scope>
    <source>
        <strain evidence="4 5">GO3</strain>
    </source>
</reference>
<evidence type="ECO:0000259" key="3">
    <source>
        <dbReference type="Pfam" id="PF00082"/>
    </source>
</evidence>
<name>A0A2W0ERM9_PSEJE</name>
<evidence type="ECO:0000256" key="1">
    <source>
        <dbReference type="PROSITE-ProRule" id="PRU01240"/>
    </source>
</evidence>
<dbReference type="EMBL" id="PDLL01000116">
    <property type="protein sequence ID" value="PYY70302.1"/>
    <property type="molecule type" value="Genomic_DNA"/>
</dbReference>
<keyword evidence="1" id="KW-0720">Serine protease</keyword>
<dbReference type="OrthoDB" id="9790784at2"/>
<evidence type="ECO:0000313" key="5">
    <source>
        <dbReference type="Proteomes" id="UP000247437"/>
    </source>
</evidence>
<keyword evidence="2" id="KW-0732">Signal</keyword>
<proteinExistence type="inferred from homology"/>
<accession>A0A2W0ERM9</accession>
<dbReference type="InterPro" id="IPR000209">
    <property type="entry name" value="Peptidase_S8/S53_dom"/>
</dbReference>
<feature type="chain" id="PRO_5016010906" description="Peptidase S8/S53 domain-containing protein" evidence="2">
    <location>
        <begin position="25"/>
        <end position="613"/>
    </location>
</feature>
<dbReference type="PROSITE" id="PS51892">
    <property type="entry name" value="SUBTILASE"/>
    <property type="match status" value="1"/>
</dbReference>
<keyword evidence="1" id="KW-0645">Protease</keyword>
<feature type="signal peptide" evidence="2">
    <location>
        <begin position="1"/>
        <end position="24"/>
    </location>
</feature>
<dbReference type="Pfam" id="PF00082">
    <property type="entry name" value="Peptidase_S8"/>
    <property type="match status" value="1"/>
</dbReference>
<dbReference type="Gene3D" id="3.40.50.200">
    <property type="entry name" value="Peptidase S8/S53 domain"/>
    <property type="match status" value="1"/>
</dbReference>
<feature type="active site" description="Charge relay system" evidence="1">
    <location>
        <position position="193"/>
    </location>
</feature>
<gene>
    <name evidence="4" type="ORF">CRX42_12075</name>
</gene>